<dbReference type="InterPro" id="IPR012337">
    <property type="entry name" value="RNaseH-like_sf"/>
</dbReference>
<evidence type="ECO:0000256" key="3">
    <source>
        <dbReference type="ARBA" id="ARBA00012417"/>
    </source>
</evidence>
<dbReference type="Gene3D" id="1.20.1060.10">
    <property type="entry name" value="Taq DNA Polymerase, Chain T, domain 4"/>
    <property type="match status" value="1"/>
</dbReference>
<dbReference type="EMBL" id="QOPD01000001">
    <property type="protein sequence ID" value="RCL39228.1"/>
    <property type="molecule type" value="Genomic_DNA"/>
</dbReference>
<evidence type="ECO:0000256" key="8">
    <source>
        <dbReference type="ARBA" id="ARBA00022722"/>
    </source>
</evidence>
<keyword evidence="9 17" id="KW-0227">DNA damage</keyword>
<dbReference type="CDD" id="cd06139">
    <property type="entry name" value="DNA_polA_I_Ecoli_like_exo"/>
    <property type="match status" value="1"/>
</dbReference>
<evidence type="ECO:0000256" key="1">
    <source>
        <dbReference type="ARBA" id="ARBA00007705"/>
    </source>
</evidence>
<evidence type="ECO:0000256" key="11">
    <source>
        <dbReference type="ARBA" id="ARBA00022839"/>
    </source>
</evidence>
<evidence type="ECO:0000313" key="21">
    <source>
        <dbReference type="EMBL" id="RCL39228.1"/>
    </source>
</evidence>
<keyword evidence="8" id="KW-0540">Nuclease</keyword>
<evidence type="ECO:0000259" key="19">
    <source>
        <dbReference type="SMART" id="SM00475"/>
    </source>
</evidence>
<evidence type="ECO:0000259" key="18">
    <source>
        <dbReference type="SMART" id="SM00474"/>
    </source>
</evidence>
<dbReference type="InterPro" id="IPR002562">
    <property type="entry name" value="3'-5'_exonuclease_dom"/>
</dbReference>
<dbReference type="InterPro" id="IPR018320">
    <property type="entry name" value="DNA_polymerase_1"/>
</dbReference>
<feature type="domain" description="DNA-directed DNA polymerase family A palm" evidence="20">
    <location>
        <begin position="643"/>
        <end position="849"/>
    </location>
</feature>
<dbReference type="Gene3D" id="3.30.420.10">
    <property type="entry name" value="Ribonuclease H-like superfamily/Ribonuclease H"/>
    <property type="match status" value="1"/>
</dbReference>
<keyword evidence="5 17" id="KW-0808">Transferase</keyword>
<keyword evidence="11 17" id="KW-0269">Exonuclease</keyword>
<dbReference type="InterPro" id="IPR036279">
    <property type="entry name" value="5-3_exonuclease_C_sf"/>
</dbReference>
<dbReference type="Pfam" id="PF02739">
    <property type="entry name" value="5_3_exonuc_N"/>
    <property type="match status" value="1"/>
</dbReference>
<dbReference type="InterPro" id="IPR043502">
    <property type="entry name" value="DNA/RNA_pol_sf"/>
</dbReference>
<dbReference type="AlphaFoldDB" id="A0A368BPI2"/>
<gene>
    <name evidence="17" type="primary">polA</name>
    <name evidence="21" type="ORF">DBW97_00440</name>
</gene>
<dbReference type="NCBIfam" id="TIGR00593">
    <property type="entry name" value="pola"/>
    <property type="match status" value="1"/>
</dbReference>
<evidence type="ECO:0000256" key="5">
    <source>
        <dbReference type="ARBA" id="ARBA00022679"/>
    </source>
</evidence>
<reference evidence="21 22" key="1">
    <citation type="journal article" date="2018" name="Microbiome">
        <title>Fine metagenomic profile of the Mediterranean stratified and mixed water columns revealed by assembly and recruitment.</title>
        <authorList>
            <person name="Haro-Moreno J.M."/>
            <person name="Lopez-Perez M."/>
            <person name="De La Torre J.R."/>
            <person name="Picazo A."/>
            <person name="Camacho A."/>
            <person name="Rodriguez-Valera F."/>
        </authorList>
    </citation>
    <scope>NUCLEOTIDE SEQUENCE [LARGE SCALE GENOMIC DNA]</scope>
    <source>
        <strain evidence="21">MED-G83</strain>
    </source>
</reference>
<dbReference type="SMART" id="SM00475">
    <property type="entry name" value="53EXOc"/>
    <property type="match status" value="1"/>
</dbReference>
<sequence length="885" mass="100053">MIFRPDIILIDGSSYIYRAFHALPPLTTSTGRPTGATRGFASMLRKLISTYPNVPMVMVFDAKGKTFRSEYYKDYKANRPPMPNELRSQISDIKELTKRFKLHSEEVVGVEADDVIATLAKSFGSKHKVLISSPDKDLAQLVTDKVIQHNSMSDDFFDEARVLEKFGVMPNQINELLALVGDKADNIPGITKVGPKTAAKWLNEFGSIDSLIDNIDQIKGVVGEHLRNEQECIKRNLFLVSLKEDLDLKFSIQDVSLPQANNSELVDFYRSLEFNTFIESNAPAVGSLTYKTISNRNELEELKKELEDAEYFSFDTETSSLNLNEKNLVGLSFSAKKGTGSYIPINHTETTNLCEAEVVSWLKQFLENNQRKMIGHNLKFDLAVLENYDISLNCFLADTILMSYIFNSTASRHNLDALAEHYLSRKTIKYEDVIGKGKTKLKNFSEVPIKEATNYAAEDAEVTLCLYETLLNKLTKENKQLLETIENQLVFVLMQMEKTGALIDQAHLNRLSNEFGSKLIKLVKSIHDKCEMVFNLDSPKQLSEVLFDKLGIPTKGLKKTASGYFSTSESILQKLSEENQVVKDILEYRSLAKLKSTYTDKISEICDHNSRVHTSYHQAVTSTGRLSSSEPNLQNIPIRTKEGITIREAFVAPPGKKILALDYSQIELRLMAHYSKDETMVNSFNNDEDIHKRTAAEIFGVPLEQITADMRRQAKTINFGLLYGMSAFGLSNQLKVTRPEAEIFLTSYFEKYSSVKLFMEKIVEQAKASKYVETLYGRKIHVPNIDSPNYMMRQASERVAINGPLQGSAADIIKVAMIEISKLLKKENLKIDLIMQVHDELVFEVPGEFNDSSILEIIQLMEESTKISVPLRVDYGFGANWKEAH</sequence>
<dbReference type="Pfam" id="PF00476">
    <property type="entry name" value="DNA_pol_A"/>
    <property type="match status" value="1"/>
</dbReference>
<dbReference type="Pfam" id="PF01367">
    <property type="entry name" value="5_3_exonuc"/>
    <property type="match status" value="1"/>
</dbReference>
<dbReference type="CDD" id="cd09898">
    <property type="entry name" value="H3TH_53EXO"/>
    <property type="match status" value="1"/>
</dbReference>
<accession>A0A368BPI2</accession>
<protein>
    <recommendedName>
        <fullName evidence="4 16">DNA polymerase I</fullName>
        <ecNumber evidence="3 16">2.7.7.7</ecNumber>
    </recommendedName>
</protein>
<dbReference type="InterPro" id="IPR020046">
    <property type="entry name" value="5-3_exonucl_a-hlix_arch_N"/>
</dbReference>
<dbReference type="SUPFAM" id="SSF88723">
    <property type="entry name" value="PIN domain-like"/>
    <property type="match status" value="1"/>
</dbReference>
<evidence type="ECO:0000256" key="13">
    <source>
        <dbReference type="ARBA" id="ARBA00023125"/>
    </source>
</evidence>
<dbReference type="Pfam" id="PF01612">
    <property type="entry name" value="DNA_pol_A_exo1"/>
    <property type="match status" value="1"/>
</dbReference>
<evidence type="ECO:0000256" key="4">
    <source>
        <dbReference type="ARBA" id="ARBA00020311"/>
    </source>
</evidence>
<dbReference type="SMART" id="SM00482">
    <property type="entry name" value="POLAc"/>
    <property type="match status" value="1"/>
</dbReference>
<dbReference type="PROSITE" id="PS00447">
    <property type="entry name" value="DNA_POLYMERASE_A"/>
    <property type="match status" value="1"/>
</dbReference>
<feature type="domain" description="3'-5' exonuclease" evidence="18">
    <location>
        <begin position="290"/>
        <end position="475"/>
    </location>
</feature>
<keyword evidence="12 17" id="KW-0239">DNA-directed DNA polymerase</keyword>
<dbReference type="CDD" id="cd09859">
    <property type="entry name" value="PIN_53EXO"/>
    <property type="match status" value="1"/>
</dbReference>
<keyword evidence="14 17" id="KW-0234">DNA repair</keyword>
<evidence type="ECO:0000259" key="20">
    <source>
        <dbReference type="SMART" id="SM00482"/>
    </source>
</evidence>
<dbReference type="PANTHER" id="PTHR10133:SF27">
    <property type="entry name" value="DNA POLYMERASE NU"/>
    <property type="match status" value="1"/>
</dbReference>
<keyword evidence="13 17" id="KW-0238">DNA-binding</keyword>
<dbReference type="NCBIfam" id="NF004397">
    <property type="entry name" value="PRK05755.1"/>
    <property type="match status" value="1"/>
</dbReference>
<evidence type="ECO:0000256" key="7">
    <source>
        <dbReference type="ARBA" id="ARBA00022705"/>
    </source>
</evidence>
<dbReference type="SMART" id="SM00279">
    <property type="entry name" value="HhH2"/>
    <property type="match status" value="1"/>
</dbReference>
<dbReference type="FunFam" id="1.10.150.20:FF:000002">
    <property type="entry name" value="DNA polymerase I"/>
    <property type="match status" value="1"/>
</dbReference>
<dbReference type="InterPro" id="IPR002421">
    <property type="entry name" value="5-3_exonuclease"/>
</dbReference>
<dbReference type="SMART" id="SM00474">
    <property type="entry name" value="35EXOc"/>
    <property type="match status" value="1"/>
</dbReference>
<evidence type="ECO:0000256" key="16">
    <source>
        <dbReference type="NCBIfam" id="TIGR00593"/>
    </source>
</evidence>
<evidence type="ECO:0000256" key="2">
    <source>
        <dbReference type="ARBA" id="ARBA00011541"/>
    </source>
</evidence>
<evidence type="ECO:0000256" key="12">
    <source>
        <dbReference type="ARBA" id="ARBA00022932"/>
    </source>
</evidence>
<dbReference type="InterPro" id="IPR036397">
    <property type="entry name" value="RNaseH_sf"/>
</dbReference>
<dbReference type="GO" id="GO:0008408">
    <property type="term" value="F:3'-5' exonuclease activity"/>
    <property type="evidence" value="ECO:0007669"/>
    <property type="project" value="UniProtKB-UniRule"/>
</dbReference>
<dbReference type="SUPFAM" id="SSF53098">
    <property type="entry name" value="Ribonuclease H-like"/>
    <property type="match status" value="1"/>
</dbReference>
<dbReference type="PRINTS" id="PR00868">
    <property type="entry name" value="DNAPOLI"/>
</dbReference>
<dbReference type="InterPro" id="IPR002298">
    <property type="entry name" value="DNA_polymerase_A"/>
</dbReference>
<dbReference type="Gene3D" id="3.30.70.370">
    <property type="match status" value="1"/>
</dbReference>
<comment type="caution">
    <text evidence="21">The sequence shown here is derived from an EMBL/GenBank/DDBJ whole genome shotgun (WGS) entry which is preliminary data.</text>
</comment>
<dbReference type="PANTHER" id="PTHR10133">
    <property type="entry name" value="DNA POLYMERASE I"/>
    <property type="match status" value="1"/>
</dbReference>
<dbReference type="InterPro" id="IPR029060">
    <property type="entry name" value="PIN-like_dom_sf"/>
</dbReference>
<dbReference type="Gene3D" id="1.10.150.20">
    <property type="entry name" value="5' to 3' exonuclease, C-terminal subdomain"/>
    <property type="match status" value="2"/>
</dbReference>
<dbReference type="InterPro" id="IPR020045">
    <property type="entry name" value="DNA_polI_H3TH"/>
</dbReference>
<dbReference type="GO" id="GO:0003887">
    <property type="term" value="F:DNA-directed DNA polymerase activity"/>
    <property type="evidence" value="ECO:0007669"/>
    <property type="project" value="UniProtKB-UniRule"/>
</dbReference>
<dbReference type="InterPro" id="IPR001098">
    <property type="entry name" value="DNA-dir_DNA_pol_A_palm_dom"/>
</dbReference>
<dbReference type="Gene3D" id="3.40.50.1010">
    <property type="entry name" value="5'-nuclease"/>
    <property type="match status" value="1"/>
</dbReference>
<comment type="subunit">
    <text evidence="2">Single-chain monomer with multiple functions.</text>
</comment>
<keyword evidence="10 17" id="KW-0378">Hydrolase</keyword>
<dbReference type="EC" id="2.7.7.7" evidence="3 16"/>
<dbReference type="FunFam" id="1.10.150.20:FF:000003">
    <property type="entry name" value="DNA polymerase I"/>
    <property type="match status" value="1"/>
</dbReference>
<comment type="similarity">
    <text evidence="1 17">Belongs to the DNA polymerase type-A family.</text>
</comment>
<name>A0A368BPI2_9GAMM</name>
<evidence type="ECO:0000256" key="17">
    <source>
        <dbReference type="RuleBase" id="RU004460"/>
    </source>
</evidence>
<comment type="function">
    <text evidence="17">In addition to polymerase activity, this DNA polymerase exhibits 3'-5' and 5'-3' exonuclease activity.</text>
</comment>
<evidence type="ECO:0000256" key="14">
    <source>
        <dbReference type="ARBA" id="ARBA00023204"/>
    </source>
</evidence>
<evidence type="ECO:0000256" key="15">
    <source>
        <dbReference type="ARBA" id="ARBA00049244"/>
    </source>
</evidence>
<evidence type="ECO:0000256" key="9">
    <source>
        <dbReference type="ARBA" id="ARBA00022763"/>
    </source>
</evidence>
<feature type="domain" description="5'-3' exonuclease" evidence="19">
    <location>
        <begin position="3"/>
        <end position="258"/>
    </location>
</feature>
<dbReference type="CDD" id="cd08637">
    <property type="entry name" value="DNA_pol_A_pol_I_C"/>
    <property type="match status" value="1"/>
</dbReference>
<dbReference type="SUPFAM" id="SSF56672">
    <property type="entry name" value="DNA/RNA polymerases"/>
    <property type="match status" value="1"/>
</dbReference>
<keyword evidence="7 17" id="KW-0235">DNA replication</keyword>
<dbReference type="FunFam" id="1.20.1060.10:FF:000001">
    <property type="entry name" value="DNA polymerase I"/>
    <property type="match status" value="1"/>
</dbReference>
<proteinExistence type="inferred from homology"/>
<dbReference type="InterPro" id="IPR019760">
    <property type="entry name" value="DNA-dir_DNA_pol_A_CS"/>
</dbReference>
<dbReference type="GO" id="GO:0006261">
    <property type="term" value="P:DNA-templated DNA replication"/>
    <property type="evidence" value="ECO:0007669"/>
    <property type="project" value="UniProtKB-UniRule"/>
</dbReference>
<comment type="catalytic activity">
    <reaction evidence="15 17">
        <text>DNA(n) + a 2'-deoxyribonucleoside 5'-triphosphate = DNA(n+1) + diphosphate</text>
        <dbReference type="Rhea" id="RHEA:22508"/>
        <dbReference type="Rhea" id="RHEA-COMP:17339"/>
        <dbReference type="Rhea" id="RHEA-COMP:17340"/>
        <dbReference type="ChEBI" id="CHEBI:33019"/>
        <dbReference type="ChEBI" id="CHEBI:61560"/>
        <dbReference type="ChEBI" id="CHEBI:173112"/>
        <dbReference type="EC" id="2.7.7.7"/>
    </reaction>
</comment>
<keyword evidence="6 17" id="KW-0548">Nucleotidyltransferase</keyword>
<dbReference type="SUPFAM" id="SSF47807">
    <property type="entry name" value="5' to 3' exonuclease, C-terminal subdomain"/>
    <property type="match status" value="1"/>
</dbReference>
<dbReference type="GO" id="GO:0006302">
    <property type="term" value="P:double-strand break repair"/>
    <property type="evidence" value="ECO:0007669"/>
    <property type="project" value="TreeGrafter"/>
</dbReference>
<dbReference type="InterPro" id="IPR008918">
    <property type="entry name" value="HhH2"/>
</dbReference>
<dbReference type="GO" id="GO:0008409">
    <property type="term" value="F:5'-3' exonuclease activity"/>
    <property type="evidence" value="ECO:0007669"/>
    <property type="project" value="UniProtKB-UniRule"/>
</dbReference>
<dbReference type="Proteomes" id="UP000252147">
    <property type="component" value="Unassembled WGS sequence"/>
</dbReference>
<organism evidence="21 22">
    <name type="scientific">SAR86 cluster bacterium</name>
    <dbReference type="NCBI Taxonomy" id="2030880"/>
    <lineage>
        <taxon>Bacteria</taxon>
        <taxon>Pseudomonadati</taxon>
        <taxon>Pseudomonadota</taxon>
        <taxon>Gammaproteobacteria</taxon>
        <taxon>SAR86 cluster</taxon>
    </lineage>
</organism>
<dbReference type="GO" id="GO:0003677">
    <property type="term" value="F:DNA binding"/>
    <property type="evidence" value="ECO:0007669"/>
    <property type="project" value="UniProtKB-UniRule"/>
</dbReference>
<evidence type="ECO:0000313" key="22">
    <source>
        <dbReference type="Proteomes" id="UP000252147"/>
    </source>
</evidence>
<evidence type="ECO:0000256" key="6">
    <source>
        <dbReference type="ARBA" id="ARBA00022695"/>
    </source>
</evidence>
<evidence type="ECO:0000256" key="10">
    <source>
        <dbReference type="ARBA" id="ARBA00022801"/>
    </source>
</evidence>